<protein>
    <submittedName>
        <fullName evidence="1">Uncharacterized protein</fullName>
    </submittedName>
</protein>
<dbReference type="Proteomes" id="UP001232148">
    <property type="component" value="Unassembled WGS sequence"/>
</dbReference>
<organism evidence="1 2">
    <name type="scientific">Colletotrichum zoysiae</name>
    <dbReference type="NCBI Taxonomy" id="1216348"/>
    <lineage>
        <taxon>Eukaryota</taxon>
        <taxon>Fungi</taxon>
        <taxon>Dikarya</taxon>
        <taxon>Ascomycota</taxon>
        <taxon>Pezizomycotina</taxon>
        <taxon>Sordariomycetes</taxon>
        <taxon>Hypocreomycetidae</taxon>
        <taxon>Glomerellales</taxon>
        <taxon>Glomerellaceae</taxon>
        <taxon>Colletotrichum</taxon>
        <taxon>Colletotrichum graminicola species complex</taxon>
    </lineage>
</organism>
<gene>
    <name evidence="1" type="ORF">LX32DRAFT_396488</name>
</gene>
<name>A0AAD9HU95_9PEZI</name>
<reference evidence="1" key="1">
    <citation type="submission" date="2021-06" db="EMBL/GenBank/DDBJ databases">
        <title>Comparative genomics, transcriptomics and evolutionary studies reveal genomic signatures of adaptation to plant cell wall in hemibiotrophic fungi.</title>
        <authorList>
            <consortium name="DOE Joint Genome Institute"/>
            <person name="Baroncelli R."/>
            <person name="Diaz J.F."/>
            <person name="Benocci T."/>
            <person name="Peng M."/>
            <person name="Battaglia E."/>
            <person name="Haridas S."/>
            <person name="Andreopoulos W."/>
            <person name="Labutti K."/>
            <person name="Pangilinan J."/>
            <person name="Floch G.L."/>
            <person name="Makela M.R."/>
            <person name="Henrissat B."/>
            <person name="Grigoriev I.V."/>
            <person name="Crouch J.A."/>
            <person name="De Vries R.P."/>
            <person name="Sukno S.A."/>
            <person name="Thon M.R."/>
        </authorList>
    </citation>
    <scope>NUCLEOTIDE SEQUENCE</scope>
    <source>
        <strain evidence="1">MAFF235873</strain>
    </source>
</reference>
<comment type="caution">
    <text evidence="1">The sequence shown here is derived from an EMBL/GenBank/DDBJ whole genome shotgun (WGS) entry which is preliminary data.</text>
</comment>
<proteinExistence type="predicted"/>
<sequence>MPPCQDFDLHLEHALIFPSGPAVCLIRWSLRYLPLHDYPSSYNRPLHIPSNSVSPSRFTLPATIHGSSLQHAPRWTIPTPTCPRHIHPHTNLGAQLLLDFLPIATLPRACNLGQSLRAPTRRPQCTYTHYVLTELMTHY</sequence>
<accession>A0AAD9HU95</accession>
<keyword evidence="2" id="KW-1185">Reference proteome</keyword>
<dbReference type="AlphaFoldDB" id="A0AAD9HU95"/>
<dbReference type="EMBL" id="MU842814">
    <property type="protein sequence ID" value="KAK2034447.1"/>
    <property type="molecule type" value="Genomic_DNA"/>
</dbReference>
<evidence type="ECO:0000313" key="2">
    <source>
        <dbReference type="Proteomes" id="UP001232148"/>
    </source>
</evidence>
<evidence type="ECO:0000313" key="1">
    <source>
        <dbReference type="EMBL" id="KAK2034447.1"/>
    </source>
</evidence>